<sequence length="885" mass="100485">MSDSNVPAYAEEDIDIFDPDSDIKDGLLQVEVPPIPPLPVPGDSLQEWTNSATGLTRAHFLHERHTPRCTILPTNYVLPYVQPRPLVERVGSQPTHPPAQRRAIYHQNSSDEFPPRNATPGPSNVPRTPSSAYPIEEAEDYGRYLRAWYRTPSPNPLLVHIPIPQRAHFENAQTQIQALVLEQALPHPGNTSPIWVGTPNNEPPAPLILHTAATIRVSTPANLNPYPQEDSNSDSSNYRGNEPVPEREDDDPLNAYGGDYEPGSSDGSTSSSDPHFTPQMSESQWDSTLPSPTQPHFHDTEETLPWRPEYSPTEIDQNVQPLWGIEYRMLAPEPRLNSASWSTTYSHWPSQRETAPTWTELPDFDNFNQDKETFGGYTTNVYGEYQGYTPAPQQPFYTAPFPLPDSPNWEYRQPATFPTHLHHIQGYRPPQYGTHPFAGQDPPDPVNNQAGGLNDPLQPTREERLERARLQSQENRSEYDILKAQLEAAQDKMTRHDQTWDFNQPPDDDKGKKPECGHPLIPNYRRPLYKREDRFSVPHPSRGKGRPHPMPQPIGHAPPDAAYLGIKPILMQPPKPFKGTHDDIEHFIGDCITYFEAFTTYFWLDSQMVPFAASYFEGPAKEWWVYKRPEFWANDDDDPVSARFRYPTWLEFISILTAQFRDPTVEIVHKRKMFEVRMGKNPASQFFYELEKEAKLAGRRNDETKRGTLVAAIRRGLPKPYTTMIANIGRDIPQTYPDWKARILVMYDKRQKNYAFDQHLNHRDNRQLYKGTATTTATSNNKAGGVTSSSSGKPMSSVAPSGGRDSQGRWLSRLGTTFRGAGVPMDIGQMRAQGLCFRCHKKGHLSKDCLEKKDFRDIQSVQVTNELVTESKIKEVKEEGKAVAV</sequence>
<evidence type="ECO:0000256" key="2">
    <source>
        <dbReference type="PROSITE-ProRule" id="PRU00047"/>
    </source>
</evidence>
<feature type="compositionally biased region" description="Basic and acidic residues" evidence="3">
    <location>
        <begin position="507"/>
        <end position="516"/>
    </location>
</feature>
<dbReference type="InterPro" id="IPR001878">
    <property type="entry name" value="Znf_CCHC"/>
</dbReference>
<keyword evidence="6" id="KW-1185">Reference proteome</keyword>
<keyword evidence="1" id="KW-0507">mRNA processing</keyword>
<gene>
    <name evidence="5" type="ORF">ARMOST_10087</name>
</gene>
<feature type="region of interest" description="Disordered" evidence="3">
    <location>
        <begin position="432"/>
        <end position="460"/>
    </location>
</feature>
<dbReference type="GO" id="GO:0003676">
    <property type="term" value="F:nucleic acid binding"/>
    <property type="evidence" value="ECO:0007669"/>
    <property type="project" value="InterPro"/>
</dbReference>
<dbReference type="InterPro" id="IPR036875">
    <property type="entry name" value="Znf_CCHC_sf"/>
</dbReference>
<evidence type="ECO:0000259" key="4">
    <source>
        <dbReference type="PROSITE" id="PS50158"/>
    </source>
</evidence>
<keyword evidence="2" id="KW-0863">Zinc-finger</keyword>
<evidence type="ECO:0000313" key="5">
    <source>
        <dbReference type="EMBL" id="SJL06745.1"/>
    </source>
</evidence>
<evidence type="ECO:0000313" key="6">
    <source>
        <dbReference type="Proteomes" id="UP000219338"/>
    </source>
</evidence>
<evidence type="ECO:0000256" key="3">
    <source>
        <dbReference type="SAM" id="MobiDB-lite"/>
    </source>
</evidence>
<feature type="region of interest" description="Disordered" evidence="3">
    <location>
        <begin position="220"/>
        <end position="313"/>
    </location>
</feature>
<dbReference type="AlphaFoldDB" id="A0A284RDG1"/>
<keyword evidence="2" id="KW-0862">Zinc</keyword>
<dbReference type="STRING" id="47428.A0A284RDG1"/>
<protein>
    <recommendedName>
        <fullName evidence="4">CCHC-type domain-containing protein</fullName>
    </recommendedName>
</protein>
<feature type="compositionally biased region" description="Polar residues" evidence="3">
    <location>
        <begin position="779"/>
        <end position="794"/>
    </location>
</feature>
<feature type="compositionally biased region" description="Low complexity" evidence="3">
    <location>
        <begin position="263"/>
        <end position="273"/>
    </location>
</feature>
<feature type="compositionally biased region" description="Basic and acidic residues" evidence="3">
    <location>
        <begin position="490"/>
        <end position="499"/>
    </location>
</feature>
<accession>A0A284RDG1</accession>
<feature type="domain" description="CCHC-type" evidence="4">
    <location>
        <begin position="836"/>
        <end position="849"/>
    </location>
</feature>
<evidence type="ECO:0000256" key="1">
    <source>
        <dbReference type="ARBA" id="ARBA00022664"/>
    </source>
</evidence>
<feature type="compositionally biased region" description="Polar residues" evidence="3">
    <location>
        <begin position="278"/>
        <end position="291"/>
    </location>
</feature>
<proteinExistence type="predicted"/>
<reference evidence="6" key="1">
    <citation type="journal article" date="2017" name="Nat. Ecol. Evol.">
        <title>Genome expansion and lineage-specific genetic innovations in the forest pathogenic fungi Armillaria.</title>
        <authorList>
            <person name="Sipos G."/>
            <person name="Prasanna A.N."/>
            <person name="Walter M.C."/>
            <person name="O'Connor E."/>
            <person name="Balint B."/>
            <person name="Krizsan K."/>
            <person name="Kiss B."/>
            <person name="Hess J."/>
            <person name="Varga T."/>
            <person name="Slot J."/>
            <person name="Riley R."/>
            <person name="Boka B."/>
            <person name="Rigling D."/>
            <person name="Barry K."/>
            <person name="Lee J."/>
            <person name="Mihaltcheva S."/>
            <person name="LaButti K."/>
            <person name="Lipzen A."/>
            <person name="Waldron R."/>
            <person name="Moloney N.M."/>
            <person name="Sperisen C."/>
            <person name="Kredics L."/>
            <person name="Vagvoelgyi C."/>
            <person name="Patrignani A."/>
            <person name="Fitzpatrick D."/>
            <person name="Nagy I."/>
            <person name="Doyle S."/>
            <person name="Anderson J.B."/>
            <person name="Grigoriev I.V."/>
            <person name="Gueldener U."/>
            <person name="Muensterkoetter M."/>
            <person name="Nagy L.G."/>
        </authorList>
    </citation>
    <scope>NUCLEOTIDE SEQUENCE [LARGE SCALE GENOMIC DNA]</scope>
    <source>
        <strain evidence="6">C18/9</strain>
    </source>
</reference>
<dbReference type="EMBL" id="FUEG01000007">
    <property type="protein sequence ID" value="SJL06745.1"/>
    <property type="molecule type" value="Genomic_DNA"/>
</dbReference>
<feature type="compositionally biased region" description="Polar residues" evidence="3">
    <location>
        <begin position="120"/>
        <end position="131"/>
    </location>
</feature>
<dbReference type="PROSITE" id="PS50158">
    <property type="entry name" value="ZF_CCHC"/>
    <property type="match status" value="1"/>
</dbReference>
<feature type="compositionally biased region" description="Polar residues" evidence="3">
    <location>
        <begin position="229"/>
        <end position="239"/>
    </location>
</feature>
<name>A0A284RDG1_ARMOS</name>
<feature type="region of interest" description="Disordered" evidence="3">
    <location>
        <begin position="107"/>
        <end position="132"/>
    </location>
</feature>
<feature type="region of interest" description="Disordered" evidence="3">
    <location>
        <begin position="490"/>
        <end position="523"/>
    </location>
</feature>
<dbReference type="GO" id="GO:0006397">
    <property type="term" value="P:mRNA processing"/>
    <property type="evidence" value="ECO:0007669"/>
    <property type="project" value="UniProtKB-KW"/>
</dbReference>
<organism evidence="5 6">
    <name type="scientific">Armillaria ostoyae</name>
    <name type="common">Armillaria root rot fungus</name>
    <dbReference type="NCBI Taxonomy" id="47428"/>
    <lineage>
        <taxon>Eukaryota</taxon>
        <taxon>Fungi</taxon>
        <taxon>Dikarya</taxon>
        <taxon>Basidiomycota</taxon>
        <taxon>Agaricomycotina</taxon>
        <taxon>Agaricomycetes</taxon>
        <taxon>Agaricomycetidae</taxon>
        <taxon>Agaricales</taxon>
        <taxon>Marasmiineae</taxon>
        <taxon>Physalacriaceae</taxon>
        <taxon>Armillaria</taxon>
    </lineage>
</organism>
<feature type="region of interest" description="Disordered" evidence="3">
    <location>
        <begin position="773"/>
        <end position="809"/>
    </location>
</feature>
<dbReference type="SUPFAM" id="SSF57756">
    <property type="entry name" value="Retrovirus zinc finger-like domains"/>
    <property type="match status" value="1"/>
</dbReference>
<dbReference type="Gene3D" id="4.10.60.10">
    <property type="entry name" value="Zinc finger, CCHC-type"/>
    <property type="match status" value="1"/>
</dbReference>
<dbReference type="GO" id="GO:0008270">
    <property type="term" value="F:zinc ion binding"/>
    <property type="evidence" value="ECO:0007669"/>
    <property type="project" value="UniProtKB-KW"/>
</dbReference>
<dbReference type="Proteomes" id="UP000219338">
    <property type="component" value="Unassembled WGS sequence"/>
</dbReference>
<dbReference type="SMART" id="SM00343">
    <property type="entry name" value="ZnF_C2HC"/>
    <property type="match status" value="1"/>
</dbReference>
<keyword evidence="2" id="KW-0479">Metal-binding</keyword>